<dbReference type="AlphaFoldDB" id="A0A6G1HEE8"/>
<dbReference type="CDD" id="cd00067">
    <property type="entry name" value="GAL4"/>
    <property type="match status" value="1"/>
</dbReference>
<dbReference type="Gene3D" id="4.10.240.10">
    <property type="entry name" value="Zn(2)-C6 fungal-type DNA-binding domain"/>
    <property type="match status" value="1"/>
</dbReference>
<dbReference type="InterPro" id="IPR036864">
    <property type="entry name" value="Zn2-C6_fun-type_DNA-bd_sf"/>
</dbReference>
<feature type="region of interest" description="Disordered" evidence="2">
    <location>
        <begin position="225"/>
        <end position="284"/>
    </location>
</feature>
<dbReference type="PANTHER" id="PTHR31668">
    <property type="entry name" value="GLUCOSE TRANSPORT TRANSCRIPTION REGULATOR RGT1-RELATED-RELATED"/>
    <property type="match status" value="1"/>
</dbReference>
<feature type="region of interest" description="Disordered" evidence="2">
    <location>
        <begin position="169"/>
        <end position="213"/>
    </location>
</feature>
<feature type="region of interest" description="Disordered" evidence="2">
    <location>
        <begin position="94"/>
        <end position="124"/>
    </location>
</feature>
<organism evidence="4 5">
    <name type="scientific">Aulographum hederae CBS 113979</name>
    <dbReference type="NCBI Taxonomy" id="1176131"/>
    <lineage>
        <taxon>Eukaryota</taxon>
        <taxon>Fungi</taxon>
        <taxon>Dikarya</taxon>
        <taxon>Ascomycota</taxon>
        <taxon>Pezizomycotina</taxon>
        <taxon>Dothideomycetes</taxon>
        <taxon>Pleosporomycetidae</taxon>
        <taxon>Aulographales</taxon>
        <taxon>Aulographaceae</taxon>
    </lineage>
</organism>
<keyword evidence="5" id="KW-1185">Reference proteome</keyword>
<sequence length="441" mass="47479">MAVGPLRINSAEYALGEPPSHALASNTPPAGLSKKAMPRHIFTPPISASAEGFLASPQYASSPGHLYHMEPSLESLANSKKRKFAKRKDLANIRRPASSPHLHNLTMSEPSQLSPTSAAKGRNKLSYHRTSVACGHCRRRKIRCLVSSEDPSGRCENCIRLKKECNFFPVEQPGNTEPKAGSASRREIESSVPTASNPPSPRASGLPESAESPAMEGEYAIAHPSQGVATPHTPSFTFPGQTPSQWQQSVYSHPAATEGGQANSSPAYWRQPQYPPSQFPAEMDHPEVPMSAVGPVTHSPNFPYDASRGHQFGNPVRSMSLGNIEGLTQHFNSQHLTPQQYYQSYQYSSPLQAVTTAPSIASGPSSSTPSSMVNSSQQAYSYAPQWAAYQPPGPPGATSHGHEGFSGPWYPDPASLGRVDEDHTIHQPYPGQYYTGTTTAG</sequence>
<feature type="region of interest" description="Disordered" evidence="2">
    <location>
        <begin position="392"/>
        <end position="441"/>
    </location>
</feature>
<proteinExistence type="predicted"/>
<feature type="compositionally biased region" description="Polar residues" evidence="2">
    <location>
        <begin position="105"/>
        <end position="117"/>
    </location>
</feature>
<dbReference type="Pfam" id="PF00172">
    <property type="entry name" value="Zn_clus"/>
    <property type="match status" value="1"/>
</dbReference>
<dbReference type="SUPFAM" id="SSF57701">
    <property type="entry name" value="Zn2/Cys6 DNA-binding domain"/>
    <property type="match status" value="1"/>
</dbReference>
<feature type="domain" description="Zn(2)-C6 fungal-type" evidence="3">
    <location>
        <begin position="133"/>
        <end position="167"/>
    </location>
</feature>
<evidence type="ECO:0000313" key="4">
    <source>
        <dbReference type="EMBL" id="KAF1991616.1"/>
    </source>
</evidence>
<evidence type="ECO:0000259" key="3">
    <source>
        <dbReference type="PROSITE" id="PS50048"/>
    </source>
</evidence>
<evidence type="ECO:0000256" key="1">
    <source>
        <dbReference type="ARBA" id="ARBA00023242"/>
    </source>
</evidence>
<dbReference type="PROSITE" id="PS00463">
    <property type="entry name" value="ZN2_CY6_FUNGAL_1"/>
    <property type="match status" value="1"/>
</dbReference>
<dbReference type="SMART" id="SM00066">
    <property type="entry name" value="GAL4"/>
    <property type="match status" value="1"/>
</dbReference>
<dbReference type="GO" id="GO:0008270">
    <property type="term" value="F:zinc ion binding"/>
    <property type="evidence" value="ECO:0007669"/>
    <property type="project" value="InterPro"/>
</dbReference>
<dbReference type="GO" id="GO:0000981">
    <property type="term" value="F:DNA-binding transcription factor activity, RNA polymerase II-specific"/>
    <property type="evidence" value="ECO:0007669"/>
    <property type="project" value="InterPro"/>
</dbReference>
<feature type="compositionally biased region" description="Low complexity" evidence="2">
    <location>
        <begin position="427"/>
        <end position="441"/>
    </location>
</feature>
<evidence type="ECO:0000313" key="5">
    <source>
        <dbReference type="Proteomes" id="UP000800041"/>
    </source>
</evidence>
<evidence type="ECO:0000256" key="2">
    <source>
        <dbReference type="SAM" id="MobiDB-lite"/>
    </source>
</evidence>
<dbReference type="Proteomes" id="UP000800041">
    <property type="component" value="Unassembled WGS sequence"/>
</dbReference>
<dbReference type="OrthoDB" id="4150019at2759"/>
<protein>
    <recommendedName>
        <fullName evidence="3">Zn(2)-C6 fungal-type domain-containing protein</fullName>
    </recommendedName>
</protein>
<reference evidence="4" key="1">
    <citation type="journal article" date="2020" name="Stud. Mycol.">
        <title>101 Dothideomycetes genomes: a test case for predicting lifestyles and emergence of pathogens.</title>
        <authorList>
            <person name="Haridas S."/>
            <person name="Albert R."/>
            <person name="Binder M."/>
            <person name="Bloem J."/>
            <person name="Labutti K."/>
            <person name="Salamov A."/>
            <person name="Andreopoulos B."/>
            <person name="Baker S."/>
            <person name="Barry K."/>
            <person name="Bills G."/>
            <person name="Bluhm B."/>
            <person name="Cannon C."/>
            <person name="Castanera R."/>
            <person name="Culley D."/>
            <person name="Daum C."/>
            <person name="Ezra D."/>
            <person name="Gonzalez J."/>
            <person name="Henrissat B."/>
            <person name="Kuo A."/>
            <person name="Liang C."/>
            <person name="Lipzen A."/>
            <person name="Lutzoni F."/>
            <person name="Magnuson J."/>
            <person name="Mondo S."/>
            <person name="Nolan M."/>
            <person name="Ohm R."/>
            <person name="Pangilinan J."/>
            <person name="Park H.-J."/>
            <person name="Ramirez L."/>
            <person name="Alfaro M."/>
            <person name="Sun H."/>
            <person name="Tritt A."/>
            <person name="Yoshinaga Y."/>
            <person name="Zwiers L.-H."/>
            <person name="Turgeon B."/>
            <person name="Goodwin S."/>
            <person name="Spatafora J."/>
            <person name="Crous P."/>
            <person name="Grigoriev I."/>
        </authorList>
    </citation>
    <scope>NUCLEOTIDE SEQUENCE</scope>
    <source>
        <strain evidence="4">CBS 113979</strain>
    </source>
</reference>
<keyword evidence="1" id="KW-0539">Nucleus</keyword>
<name>A0A6G1HEE8_9PEZI</name>
<dbReference type="InterPro" id="IPR001138">
    <property type="entry name" value="Zn2Cys6_DnaBD"/>
</dbReference>
<gene>
    <name evidence="4" type="ORF">K402DRAFT_416901</name>
</gene>
<dbReference type="InterPro" id="IPR050797">
    <property type="entry name" value="Carb_Metab_Trans_Reg"/>
</dbReference>
<accession>A0A6G1HEE8</accession>
<dbReference type="PROSITE" id="PS50048">
    <property type="entry name" value="ZN2_CY6_FUNGAL_2"/>
    <property type="match status" value="1"/>
</dbReference>
<dbReference type="EMBL" id="ML977139">
    <property type="protein sequence ID" value="KAF1991616.1"/>
    <property type="molecule type" value="Genomic_DNA"/>
</dbReference>
<feature type="compositionally biased region" description="Polar residues" evidence="2">
    <location>
        <begin position="232"/>
        <end position="251"/>
    </location>
</feature>